<feature type="compositionally biased region" description="Polar residues" evidence="1">
    <location>
        <begin position="490"/>
        <end position="516"/>
    </location>
</feature>
<accession>A0ABM5JHR3</accession>
<evidence type="ECO:0000313" key="3">
    <source>
        <dbReference type="Proteomes" id="UP001652700"/>
    </source>
</evidence>
<evidence type="ECO:0000313" key="2">
    <source>
        <dbReference type="EnsemblMetazoa" id="XP_050497477.1"/>
    </source>
</evidence>
<evidence type="ECO:0000256" key="1">
    <source>
        <dbReference type="SAM" id="MobiDB-lite"/>
    </source>
</evidence>
<sequence length="673" mass="76129">MNVKQERQDEAEIRELAAKLMEANKVKMNSPQRHQPQSQNINLLNFLSGGDKSKPKNNTGAEDTKNIDEESQKGRFGWTMMGKIHIPYIMRSGEKYCAVRMVEMKVLNKLLNFLHQDLYNCTNIRSYYITEAEARLLNEINFKHCDYQFGREQFTSRDLIVRLVDGNEFYQFLGHCYAKLSNNDTEKVKNLDRCGFIRINKESVVPYTLYNELKYVPLFYFEGETDNLRQRADKLEGWDLAYLKFCCKVQGIRNELFAHETCSVISLNDIKNYFPPGTIFEDYWPKKNLESQLLISKTSNPTHNTIQWTRQPTAPPNTHPSPSPKPATQAKAPNSHMHNMHNMYNPNYTMAGGQPSYHGSQQPRTASGAVRTTYPSATNRMRPYYAPPPLIRANASTLAQYNAQSKAASGGYMIIEPNATQNNYHQASQSSYPPPPLLHMNGGLPRSGLENEHFNTPSTSSGVGENGLHQRCSPTYQDKDGTPNGEYYQDLQNNYGVNSTSTQMVNQQPAHQSSRTPVAHSAEQREALTNGRSINRNNSGKPIQLSDAPTAGTNNIPYKVQKALVEGKMIPCINMKPNIWTDMLVSLPDLITNFFNNVPVQSCQQVLQVLGIDVYKANSSQMRLLVDSGMCINSSENVLLVQVRNVIDFMPQLKYMLSGMLSSEVASKRQRNS</sequence>
<dbReference type="GeneID" id="114339461"/>
<protein>
    <submittedName>
        <fullName evidence="2">Uncharacterized protein</fullName>
    </submittedName>
</protein>
<dbReference type="EnsemblMetazoa" id="XM_050641520.1">
    <property type="protein sequence ID" value="XP_050497477.1"/>
    <property type="gene ID" value="LOC114339461"/>
</dbReference>
<organism evidence="2 3">
    <name type="scientific">Diabrotica virgifera virgifera</name>
    <name type="common">western corn rootworm</name>
    <dbReference type="NCBI Taxonomy" id="50390"/>
    <lineage>
        <taxon>Eukaryota</taxon>
        <taxon>Metazoa</taxon>
        <taxon>Ecdysozoa</taxon>
        <taxon>Arthropoda</taxon>
        <taxon>Hexapoda</taxon>
        <taxon>Insecta</taxon>
        <taxon>Pterygota</taxon>
        <taxon>Neoptera</taxon>
        <taxon>Endopterygota</taxon>
        <taxon>Coleoptera</taxon>
        <taxon>Polyphaga</taxon>
        <taxon>Cucujiformia</taxon>
        <taxon>Chrysomeloidea</taxon>
        <taxon>Chrysomelidae</taxon>
        <taxon>Galerucinae</taxon>
        <taxon>Diabroticina</taxon>
        <taxon>Diabroticites</taxon>
        <taxon>Diabrotica</taxon>
    </lineage>
</organism>
<reference evidence="2" key="1">
    <citation type="submission" date="2025-05" db="UniProtKB">
        <authorList>
            <consortium name="EnsemblMetazoa"/>
        </authorList>
    </citation>
    <scope>IDENTIFICATION</scope>
</reference>
<feature type="compositionally biased region" description="Polar residues" evidence="1">
    <location>
        <begin position="27"/>
        <end position="45"/>
    </location>
</feature>
<feature type="compositionally biased region" description="Polar residues" evidence="1">
    <location>
        <begin position="300"/>
        <end position="311"/>
    </location>
</feature>
<feature type="compositionally biased region" description="Pro residues" evidence="1">
    <location>
        <begin position="313"/>
        <end position="325"/>
    </location>
</feature>
<feature type="compositionally biased region" description="Polar residues" evidence="1">
    <location>
        <begin position="530"/>
        <end position="541"/>
    </location>
</feature>
<feature type="region of interest" description="Disordered" evidence="1">
    <location>
        <begin position="25"/>
        <end position="69"/>
    </location>
</feature>
<name>A0ABM5JHR3_DIAVI</name>
<feature type="region of interest" description="Disordered" evidence="1">
    <location>
        <begin position="300"/>
        <end position="334"/>
    </location>
</feature>
<feature type="compositionally biased region" description="Polar residues" evidence="1">
    <location>
        <begin position="454"/>
        <end position="463"/>
    </location>
</feature>
<dbReference type="Proteomes" id="UP001652700">
    <property type="component" value="Unplaced"/>
</dbReference>
<feature type="region of interest" description="Disordered" evidence="1">
    <location>
        <begin position="444"/>
        <end position="552"/>
    </location>
</feature>
<proteinExistence type="predicted"/>
<dbReference type="RefSeq" id="XP_050497477.1">
    <property type="nucleotide sequence ID" value="XM_050641520.1"/>
</dbReference>
<keyword evidence="3" id="KW-1185">Reference proteome</keyword>